<name>A0A7T2LL85_9SPHN</name>
<dbReference type="Proteomes" id="UP000594873">
    <property type="component" value="Chromosome"/>
</dbReference>
<evidence type="ECO:0000313" key="2">
    <source>
        <dbReference type="EMBL" id="QPQ54236.1"/>
    </source>
</evidence>
<evidence type="ECO:0000313" key="3">
    <source>
        <dbReference type="Proteomes" id="UP000594873"/>
    </source>
</evidence>
<gene>
    <name evidence="2" type="ORF">IC614_07640</name>
</gene>
<feature type="transmembrane region" description="Helical" evidence="1">
    <location>
        <begin position="54"/>
        <end position="74"/>
    </location>
</feature>
<accession>A0A7T2LL85</accession>
<protein>
    <submittedName>
        <fullName evidence="2">Uncharacterized protein</fullName>
    </submittedName>
</protein>
<feature type="transmembrane region" description="Helical" evidence="1">
    <location>
        <begin position="81"/>
        <end position="99"/>
    </location>
</feature>
<feature type="transmembrane region" description="Helical" evidence="1">
    <location>
        <begin position="105"/>
        <end position="122"/>
    </location>
</feature>
<keyword evidence="3" id="KW-1185">Reference proteome</keyword>
<keyword evidence="1" id="KW-1133">Transmembrane helix</keyword>
<keyword evidence="1" id="KW-0812">Transmembrane</keyword>
<sequence length="130" mass="13254">MKIAGAVVAGVIIAFLCIFGLEAVSHSLFPLPAGIDVSDPAQLAGMMDKIPTGAKVAVVAGWFVGALAGAWVACRIAGRALAGWIVAILVAVSGVATMLMIPHPAWMWAAGILLPPLAAYIAQRLARVAV</sequence>
<dbReference type="RefSeq" id="WP_200970763.1">
    <property type="nucleotide sequence ID" value="NZ_CP065592.1"/>
</dbReference>
<reference evidence="2 3" key="1">
    <citation type="submission" date="2020-11" db="EMBL/GenBank/DDBJ databases">
        <title>Genome seq and assembly of Sphingosinicella sp.</title>
        <authorList>
            <person name="Chhetri G."/>
        </authorList>
    </citation>
    <scope>NUCLEOTIDE SEQUENCE [LARGE SCALE GENOMIC DNA]</scope>
    <source>
        <strain evidence="2 3">UDD2</strain>
    </source>
</reference>
<dbReference type="KEGG" id="sflv:IC614_07640"/>
<keyword evidence="1" id="KW-0472">Membrane</keyword>
<dbReference type="EMBL" id="CP065592">
    <property type="protein sequence ID" value="QPQ54236.1"/>
    <property type="molecule type" value="Genomic_DNA"/>
</dbReference>
<dbReference type="AlphaFoldDB" id="A0A7T2LL85"/>
<proteinExistence type="predicted"/>
<evidence type="ECO:0000256" key="1">
    <source>
        <dbReference type="SAM" id="Phobius"/>
    </source>
</evidence>
<organism evidence="2 3">
    <name type="scientific">Allosphingosinicella flava</name>
    <dbReference type="NCBI Taxonomy" id="2771430"/>
    <lineage>
        <taxon>Bacteria</taxon>
        <taxon>Pseudomonadati</taxon>
        <taxon>Pseudomonadota</taxon>
        <taxon>Alphaproteobacteria</taxon>
        <taxon>Sphingomonadales</taxon>
        <taxon>Sphingomonadaceae</taxon>
        <taxon>Allosphingosinicella</taxon>
    </lineage>
</organism>